<accession>A0ABQ3CXZ7</accession>
<comment type="caution">
    <text evidence="2">The sequence shown here is derived from an EMBL/GenBank/DDBJ whole genome shotgun (WGS) entry which is preliminary data.</text>
</comment>
<proteinExistence type="predicted"/>
<keyword evidence="1" id="KW-0732">Signal</keyword>
<dbReference type="EMBL" id="BMVN01000026">
    <property type="protein sequence ID" value="GHA48185.1"/>
    <property type="molecule type" value="Genomic_DNA"/>
</dbReference>
<reference evidence="3" key="1">
    <citation type="journal article" date="2019" name="Int. J. Syst. Evol. Microbiol.">
        <title>The Global Catalogue of Microorganisms (GCM) 10K type strain sequencing project: providing services to taxonomists for standard genome sequencing and annotation.</title>
        <authorList>
            <consortium name="The Broad Institute Genomics Platform"/>
            <consortium name="The Broad Institute Genome Sequencing Center for Infectious Disease"/>
            <person name="Wu L."/>
            <person name="Ma J."/>
        </authorList>
    </citation>
    <scope>NUCLEOTIDE SEQUENCE [LARGE SCALE GENOMIC DNA]</scope>
    <source>
        <strain evidence="3">JCM 4733</strain>
    </source>
</reference>
<keyword evidence="3" id="KW-1185">Reference proteome</keyword>
<evidence type="ECO:0000313" key="2">
    <source>
        <dbReference type="EMBL" id="GHA48185.1"/>
    </source>
</evidence>
<feature type="chain" id="PRO_5045871475" evidence="1">
    <location>
        <begin position="28"/>
        <end position="52"/>
    </location>
</feature>
<feature type="signal peptide" evidence="1">
    <location>
        <begin position="1"/>
        <end position="27"/>
    </location>
</feature>
<organism evidence="2 3">
    <name type="scientific">Streptomyces canarius</name>
    <dbReference type="NCBI Taxonomy" id="285453"/>
    <lineage>
        <taxon>Bacteria</taxon>
        <taxon>Bacillati</taxon>
        <taxon>Actinomycetota</taxon>
        <taxon>Actinomycetes</taxon>
        <taxon>Kitasatosporales</taxon>
        <taxon>Streptomycetaceae</taxon>
        <taxon>Streptomyces</taxon>
    </lineage>
</organism>
<dbReference type="RefSeq" id="WP_189891319.1">
    <property type="nucleotide sequence ID" value="NZ_BMVN01000026.1"/>
</dbReference>
<name>A0ABQ3CXZ7_9ACTN</name>
<gene>
    <name evidence="2" type="ORF">GCM10010345_60860</name>
</gene>
<evidence type="ECO:0000256" key="1">
    <source>
        <dbReference type="SAM" id="SignalP"/>
    </source>
</evidence>
<protein>
    <submittedName>
        <fullName evidence="2">Uncharacterized protein</fullName>
    </submittedName>
</protein>
<dbReference type="Proteomes" id="UP000653644">
    <property type="component" value="Unassembled WGS sequence"/>
</dbReference>
<sequence>MRLCKRAPAFTFLAAVALTALGPQAIAAPVPWETSKAPSGTVTVRCAPPCRT</sequence>
<evidence type="ECO:0000313" key="3">
    <source>
        <dbReference type="Proteomes" id="UP000653644"/>
    </source>
</evidence>